<reference evidence="1 2" key="1">
    <citation type="submission" date="2020-07" db="EMBL/GenBank/DDBJ databases">
        <title>Sequencing the genomes of 1000 actinobacteria strains.</title>
        <authorList>
            <person name="Klenk H.-P."/>
        </authorList>
    </citation>
    <scope>NUCLEOTIDE SEQUENCE [LARGE SCALE GENOMIC DNA]</scope>
    <source>
        <strain evidence="1 2">DSM 100723</strain>
    </source>
</reference>
<dbReference type="InterPro" id="IPR021784">
    <property type="entry name" value="DUF3349"/>
</dbReference>
<name>A0A7W3IUI4_9ACTN</name>
<dbReference type="AlphaFoldDB" id="A0A7W3IUI4"/>
<protein>
    <recommendedName>
        <fullName evidence="3">DUF3349 domain-containing protein</fullName>
    </recommendedName>
</protein>
<evidence type="ECO:0000313" key="1">
    <source>
        <dbReference type="EMBL" id="MBA8795514.1"/>
    </source>
</evidence>
<evidence type="ECO:0008006" key="3">
    <source>
        <dbReference type="Google" id="ProtNLM"/>
    </source>
</evidence>
<dbReference type="Proteomes" id="UP000523079">
    <property type="component" value="Unassembled WGS sequence"/>
</dbReference>
<keyword evidence="2" id="KW-1185">Reference proteome</keyword>
<comment type="caution">
    <text evidence="1">The sequence shown here is derived from an EMBL/GenBank/DDBJ whole genome shotgun (WGS) entry which is preliminary data.</text>
</comment>
<organism evidence="1 2">
    <name type="scientific">Microlunatus kandeliicorticis</name>
    <dbReference type="NCBI Taxonomy" id="1759536"/>
    <lineage>
        <taxon>Bacteria</taxon>
        <taxon>Bacillati</taxon>
        <taxon>Actinomycetota</taxon>
        <taxon>Actinomycetes</taxon>
        <taxon>Propionibacteriales</taxon>
        <taxon>Propionibacteriaceae</taxon>
        <taxon>Microlunatus</taxon>
    </lineage>
</organism>
<dbReference type="RefSeq" id="WP_182561127.1">
    <property type="nucleotide sequence ID" value="NZ_JACGWT010000005.1"/>
</dbReference>
<dbReference type="Pfam" id="PF11829">
    <property type="entry name" value="DUF3349"/>
    <property type="match status" value="1"/>
</dbReference>
<sequence length="96" mass="10682">MPSAFNRILQWLRAGYPEGVPDADYIPLLAVLARRLSSEEVQQVVGEICRQRTTPAENADIGVLITKITDEMPRDEDVRRVRARLAGAGWPLADPV</sequence>
<proteinExistence type="predicted"/>
<gene>
    <name evidence="1" type="ORF">FHX74_003150</name>
</gene>
<dbReference type="EMBL" id="JACGWT010000005">
    <property type="protein sequence ID" value="MBA8795514.1"/>
    <property type="molecule type" value="Genomic_DNA"/>
</dbReference>
<dbReference type="Gene3D" id="6.10.140.2080">
    <property type="match status" value="1"/>
</dbReference>
<dbReference type="Gene3D" id="1.10.10.2390">
    <property type="match status" value="1"/>
</dbReference>
<evidence type="ECO:0000313" key="2">
    <source>
        <dbReference type="Proteomes" id="UP000523079"/>
    </source>
</evidence>
<accession>A0A7W3IUI4</accession>